<organism evidence="2 3">
    <name type="scientific">Eubacterium limosum</name>
    <dbReference type="NCBI Taxonomy" id="1736"/>
    <lineage>
        <taxon>Bacteria</taxon>
        <taxon>Bacillati</taxon>
        <taxon>Bacillota</taxon>
        <taxon>Clostridia</taxon>
        <taxon>Eubacteriales</taxon>
        <taxon>Eubacteriaceae</taxon>
        <taxon>Eubacterium</taxon>
    </lineage>
</organism>
<proteinExistence type="predicted"/>
<protein>
    <submittedName>
        <fullName evidence="2">Phage scaffolding protein</fullName>
    </submittedName>
</protein>
<dbReference type="InterPro" id="IPR009636">
    <property type="entry name" value="SCAF"/>
</dbReference>
<comment type="caution">
    <text evidence="2">The sequence shown here is derived from an EMBL/GenBank/DDBJ whole genome shotgun (WGS) entry which is preliminary data.</text>
</comment>
<keyword evidence="1" id="KW-0175">Coiled coil</keyword>
<reference evidence="2 3" key="1">
    <citation type="submission" date="2023-02" db="EMBL/GenBank/DDBJ databases">
        <title>Comparative genome analysis of Eubacterium limosum species.</title>
        <authorList>
            <person name="Bak J.E."/>
        </authorList>
    </citation>
    <scope>NUCLEOTIDE SEQUENCE [LARGE SCALE GENOMIC DNA]</scope>
    <source>
        <strain evidence="2 3">KGMB01548</strain>
    </source>
</reference>
<dbReference type="RefSeq" id="WP_154557169.1">
    <property type="nucleotide sequence ID" value="NZ_JAJCLO010000029.1"/>
</dbReference>
<evidence type="ECO:0000313" key="3">
    <source>
        <dbReference type="Proteomes" id="UP001215087"/>
    </source>
</evidence>
<evidence type="ECO:0000313" key="2">
    <source>
        <dbReference type="EMBL" id="MDE1472835.1"/>
    </source>
</evidence>
<feature type="coiled-coil region" evidence="1">
    <location>
        <begin position="39"/>
        <end position="100"/>
    </location>
</feature>
<dbReference type="Proteomes" id="UP001215087">
    <property type="component" value="Unassembled WGS sequence"/>
</dbReference>
<sequence length="200" mass="22586">MEWLKKLLEAAETNEDGTLKIDSLIDAIKAEFPRHAVPKEDYNAKVEELKTANKTIKDIGDKNKGNEDLQKDLETYQADVKNLKKENETLKKTYAVKESLTKAGCTDPDYLLFKQGGIDKFTFDPDGKVVGMEELVKQYREATPHVFKPDQRTEYSPQNGDYKGKNPFAKETFNLTEQGKLLRENPAEARALAEAAGTKI</sequence>
<accession>A0ABT5UXX1</accession>
<dbReference type="EMBL" id="JAQSVD010000021">
    <property type="protein sequence ID" value="MDE1472835.1"/>
    <property type="molecule type" value="Genomic_DNA"/>
</dbReference>
<gene>
    <name evidence="2" type="ORF">PTZ04_21465</name>
</gene>
<keyword evidence="3" id="KW-1185">Reference proteome</keyword>
<dbReference type="Pfam" id="PF06810">
    <property type="entry name" value="Phage_scaffold"/>
    <property type="match status" value="1"/>
</dbReference>
<evidence type="ECO:0000256" key="1">
    <source>
        <dbReference type="SAM" id="Coils"/>
    </source>
</evidence>
<name>A0ABT5UXX1_EUBLI</name>